<accession>A0A061FKR9</accession>
<protein>
    <submittedName>
        <fullName evidence="1">Uncharacterized protein</fullName>
    </submittedName>
</protein>
<dbReference type="Proteomes" id="UP000026915">
    <property type="component" value="Chromosome 8"/>
</dbReference>
<dbReference type="Gramene" id="EOY17257">
    <property type="protein sequence ID" value="EOY17257"/>
    <property type="gene ID" value="TCM_036402"/>
</dbReference>
<sequence length="65" mass="7549">MMGWIPINLSNLAKNVQIGTLSLSMILYQLFCLIHVMEVLYHEEQLTSKVGGFCITKWSYQEQQQ</sequence>
<dbReference type="HOGENOM" id="CLU_2854198_0_0_1"/>
<dbReference type="AlphaFoldDB" id="A0A061FKR9"/>
<keyword evidence="2" id="KW-1185">Reference proteome</keyword>
<name>A0A061FKR9_THECC</name>
<organism evidence="1 2">
    <name type="scientific">Theobroma cacao</name>
    <name type="common">Cacao</name>
    <name type="synonym">Cocoa</name>
    <dbReference type="NCBI Taxonomy" id="3641"/>
    <lineage>
        <taxon>Eukaryota</taxon>
        <taxon>Viridiplantae</taxon>
        <taxon>Streptophyta</taxon>
        <taxon>Embryophyta</taxon>
        <taxon>Tracheophyta</taxon>
        <taxon>Spermatophyta</taxon>
        <taxon>Magnoliopsida</taxon>
        <taxon>eudicotyledons</taxon>
        <taxon>Gunneridae</taxon>
        <taxon>Pentapetalae</taxon>
        <taxon>rosids</taxon>
        <taxon>malvids</taxon>
        <taxon>Malvales</taxon>
        <taxon>Malvaceae</taxon>
        <taxon>Byttnerioideae</taxon>
        <taxon>Theobroma</taxon>
    </lineage>
</organism>
<dbReference type="STRING" id="3641.A0A061FKR9"/>
<evidence type="ECO:0000313" key="2">
    <source>
        <dbReference type="Proteomes" id="UP000026915"/>
    </source>
</evidence>
<dbReference type="InParanoid" id="A0A061FKR9"/>
<evidence type="ECO:0000313" key="1">
    <source>
        <dbReference type="EMBL" id="EOY17257.1"/>
    </source>
</evidence>
<proteinExistence type="predicted"/>
<dbReference type="EMBL" id="CM001886">
    <property type="protein sequence ID" value="EOY17257.1"/>
    <property type="molecule type" value="Genomic_DNA"/>
</dbReference>
<gene>
    <name evidence="1" type="ORF">TCM_036402</name>
</gene>
<reference evidence="1 2" key="1">
    <citation type="journal article" date="2013" name="Genome Biol.">
        <title>The genome sequence of the most widely cultivated cacao type and its use to identify candidate genes regulating pod color.</title>
        <authorList>
            <person name="Motamayor J.C."/>
            <person name="Mockaitis K."/>
            <person name="Schmutz J."/>
            <person name="Haiminen N."/>
            <person name="Iii D.L."/>
            <person name="Cornejo O."/>
            <person name="Findley S.D."/>
            <person name="Zheng P."/>
            <person name="Utro F."/>
            <person name="Royaert S."/>
            <person name="Saski C."/>
            <person name="Jenkins J."/>
            <person name="Podicheti R."/>
            <person name="Zhao M."/>
            <person name="Scheffler B.E."/>
            <person name="Stack J.C."/>
            <person name="Feltus F.A."/>
            <person name="Mustiga G.M."/>
            <person name="Amores F."/>
            <person name="Phillips W."/>
            <person name="Marelli J.P."/>
            <person name="May G.D."/>
            <person name="Shapiro H."/>
            <person name="Ma J."/>
            <person name="Bustamante C.D."/>
            <person name="Schnell R.J."/>
            <person name="Main D."/>
            <person name="Gilbert D."/>
            <person name="Parida L."/>
            <person name="Kuhn D.N."/>
        </authorList>
    </citation>
    <scope>NUCLEOTIDE SEQUENCE [LARGE SCALE GENOMIC DNA]</scope>
    <source>
        <strain evidence="2">cv. Matina 1-6</strain>
    </source>
</reference>